<evidence type="ECO:0000256" key="2">
    <source>
        <dbReference type="SAM" id="Phobius"/>
    </source>
</evidence>
<feature type="region of interest" description="Disordered" evidence="1">
    <location>
        <begin position="1"/>
        <end position="45"/>
    </location>
</feature>
<dbReference type="AlphaFoldDB" id="A0A1X7U6P5"/>
<protein>
    <submittedName>
        <fullName evidence="3">Uncharacterized protein</fullName>
    </submittedName>
</protein>
<reference evidence="3" key="1">
    <citation type="submission" date="2017-05" db="UniProtKB">
        <authorList>
            <consortium name="EnsemblMetazoa"/>
        </authorList>
    </citation>
    <scope>IDENTIFICATION</scope>
</reference>
<name>A0A1X7U6P5_AMPQE</name>
<sequence length="101" mass="11191">MMAVIDSKQSRPPTSPKLPLSFSSRPGSSCGSQQRTSQAPEIWRPISYPTHDNGAGVRPCPQLGIRELDQALQQYCALGIAALMKISLIWWQFVMLRSSEC</sequence>
<feature type="compositionally biased region" description="Low complexity" evidence="1">
    <location>
        <begin position="18"/>
        <end position="35"/>
    </location>
</feature>
<keyword evidence="2" id="KW-1133">Transmembrane helix</keyword>
<evidence type="ECO:0000256" key="1">
    <source>
        <dbReference type="SAM" id="MobiDB-lite"/>
    </source>
</evidence>
<feature type="transmembrane region" description="Helical" evidence="2">
    <location>
        <begin position="75"/>
        <end position="93"/>
    </location>
</feature>
<dbReference type="InParanoid" id="A0A1X7U6P5"/>
<organism evidence="3">
    <name type="scientific">Amphimedon queenslandica</name>
    <name type="common">Sponge</name>
    <dbReference type="NCBI Taxonomy" id="400682"/>
    <lineage>
        <taxon>Eukaryota</taxon>
        <taxon>Metazoa</taxon>
        <taxon>Porifera</taxon>
        <taxon>Demospongiae</taxon>
        <taxon>Heteroscleromorpha</taxon>
        <taxon>Haplosclerida</taxon>
        <taxon>Niphatidae</taxon>
        <taxon>Amphimedon</taxon>
    </lineage>
</organism>
<keyword evidence="2" id="KW-0812">Transmembrane</keyword>
<proteinExistence type="predicted"/>
<keyword evidence="2" id="KW-0472">Membrane</keyword>
<accession>A0A1X7U6P5</accession>
<dbReference type="EnsemblMetazoa" id="Aqu2.1.23174_001">
    <property type="protein sequence ID" value="Aqu2.1.23174_001"/>
    <property type="gene ID" value="Aqu2.1.23174"/>
</dbReference>
<evidence type="ECO:0000313" key="3">
    <source>
        <dbReference type="EnsemblMetazoa" id="Aqu2.1.23174_001"/>
    </source>
</evidence>